<evidence type="ECO:0000256" key="9">
    <source>
        <dbReference type="ARBA" id="ARBA00038341"/>
    </source>
</evidence>
<comment type="similarity">
    <text evidence="9">Belongs to the monovalent cation:proton antiporter 2 (CPA2) transporter (TC 2.A.37) family. CHX (TC 2.A.37.4) subfamily.</text>
</comment>
<comment type="subcellular location">
    <subcellularLocation>
        <location evidence="1">Membrane</location>
        <topology evidence="1">Multi-pass membrane protein</topology>
    </subcellularLocation>
</comment>
<dbReference type="Pfam" id="PF23259">
    <property type="entry name" value="CHX17_C"/>
    <property type="match status" value="1"/>
</dbReference>
<keyword evidence="2" id="KW-0813">Transport</keyword>
<dbReference type="Proteomes" id="UP000504609">
    <property type="component" value="Unplaced"/>
</dbReference>
<feature type="domain" description="Cation/H(+) antiporter C-terminal" evidence="13">
    <location>
        <begin position="647"/>
        <end position="797"/>
    </location>
</feature>
<dbReference type="PANTHER" id="PTHR32468">
    <property type="entry name" value="CATION/H + ANTIPORTER"/>
    <property type="match status" value="1"/>
</dbReference>
<feature type="transmembrane region" description="Helical" evidence="10">
    <location>
        <begin position="50"/>
        <end position="68"/>
    </location>
</feature>
<dbReference type="RefSeq" id="XP_022922546.1">
    <property type="nucleotide sequence ID" value="XM_023066778.1"/>
</dbReference>
<evidence type="ECO:0000256" key="4">
    <source>
        <dbReference type="ARBA" id="ARBA00022692"/>
    </source>
</evidence>
<dbReference type="KEGG" id="cmos:111430512"/>
<dbReference type="Gene3D" id="1.20.1530.20">
    <property type="match status" value="1"/>
</dbReference>
<dbReference type="InterPro" id="IPR038770">
    <property type="entry name" value="Na+/solute_symporter_sf"/>
</dbReference>
<evidence type="ECO:0000256" key="7">
    <source>
        <dbReference type="ARBA" id="ARBA00023065"/>
    </source>
</evidence>
<evidence type="ECO:0000256" key="6">
    <source>
        <dbReference type="ARBA" id="ARBA00022989"/>
    </source>
</evidence>
<evidence type="ECO:0000313" key="14">
    <source>
        <dbReference type="Proteomes" id="UP000504609"/>
    </source>
</evidence>
<gene>
    <name evidence="15" type="primary">LOC111430512</name>
</gene>
<protein>
    <submittedName>
        <fullName evidence="15">Cation/H(+) antiporter 12-like</fullName>
    </submittedName>
</protein>
<evidence type="ECO:0000259" key="13">
    <source>
        <dbReference type="Pfam" id="PF23259"/>
    </source>
</evidence>
<dbReference type="GeneID" id="111430512"/>
<feature type="transmembrane region" description="Helical" evidence="10">
    <location>
        <begin position="427"/>
        <end position="447"/>
    </location>
</feature>
<evidence type="ECO:0000256" key="5">
    <source>
        <dbReference type="ARBA" id="ARBA00022958"/>
    </source>
</evidence>
<feature type="transmembrane region" description="Helical" evidence="10">
    <location>
        <begin position="244"/>
        <end position="262"/>
    </location>
</feature>
<keyword evidence="8 10" id="KW-0472">Membrane</keyword>
<dbReference type="InterPro" id="IPR006153">
    <property type="entry name" value="Cation/H_exchanger_TM"/>
</dbReference>
<feature type="transmembrane region" description="Helical" evidence="10">
    <location>
        <begin position="182"/>
        <end position="200"/>
    </location>
</feature>
<evidence type="ECO:0000256" key="8">
    <source>
        <dbReference type="ARBA" id="ARBA00023136"/>
    </source>
</evidence>
<sequence length="800" mass="88848">MKLKQNLTKSLVPRSEPNLRGTTCIDFPFHVNSRGLWVKLNDPHWWLNNSLPLLELQLILFCFALVFAHHFLKRFGFSKISSQILLGLAIGCSWNQWDDAKSKLFGVGSQNVLVLLTDFGYALYLFLSAAKIDVTRSIKTGKNSLLIGIPAVMAPLLIEGFVRNGLYGDTHLTRKQKAALPILMGFHGMTSFPVVASLVSELQIVNSELGRLSLSSALVSDIFGVLIMIAVGQANRFNNNPSKASAELSCLLLLFLLAVFVFRPAMRWIIKQTPEGAPVNSSYIQLVVFLALLSTVLASFTGQSPIIGPFIFGLAVPDGAPLASTLVDKLETLVSDMFMPILITTCALRVDFSKISAATFHNGFTKMNISLICAAVGIKFVTGVVSSKYCKFPFKDALTISLIVGCKGSVELVSYRIVRDYDGIDNGLYVTCTVCILIIATLVPAAVRCLYDPSRRYAGFQNRNIMHLNPSSDQLRLLACIHRNENITAILHLLNVSCPTLVSPLTVHIFHLIELPGRTAPIFISHKQQDDPLNNHSYSGQIINSFDRFERDNEGTVYVECFTAVSPCTVMHDEVCTLALDKIASLIILPFHITWTVDGFIDQDDQKIRKLNYNVLEKAPCSVGIFVDRGNLGRFRAMVWSSEMICSCSVCVIFVGGKDDREAISYAKRMVSDSRVRLTVLRLRAPMEDQNGSKSRQTWEDRVDGEVVKDFKSKCLGDERVVYLENVCRDGQETAFILRKIADRFDLIIVGRRNGLQSPQTAGLDEWNEFPELGLLGDLIASTDINTRASLLVMQQQQIR</sequence>
<evidence type="ECO:0000259" key="11">
    <source>
        <dbReference type="Pfam" id="PF00999"/>
    </source>
</evidence>
<feature type="domain" description="Cation/H+ exchanger transmembrane" evidence="11">
    <location>
        <begin position="64"/>
        <end position="442"/>
    </location>
</feature>
<dbReference type="GO" id="GO:0006813">
    <property type="term" value="P:potassium ion transport"/>
    <property type="evidence" value="ECO:0007669"/>
    <property type="project" value="UniProtKB-KW"/>
</dbReference>
<reference evidence="15" key="1">
    <citation type="submission" date="2025-08" db="UniProtKB">
        <authorList>
            <consortium name="RefSeq"/>
        </authorList>
    </citation>
    <scope>IDENTIFICATION</scope>
    <source>
        <tissue evidence="15">Young leaves</tissue>
    </source>
</reference>
<evidence type="ECO:0000256" key="1">
    <source>
        <dbReference type="ARBA" id="ARBA00004141"/>
    </source>
</evidence>
<dbReference type="GO" id="GO:0006885">
    <property type="term" value="P:regulation of pH"/>
    <property type="evidence" value="ECO:0007669"/>
    <property type="project" value="TreeGrafter"/>
</dbReference>
<keyword evidence="6 10" id="KW-1133">Transmembrane helix</keyword>
<keyword evidence="7" id="KW-0406">Ion transport</keyword>
<organism evidence="14 15">
    <name type="scientific">Cucurbita moschata</name>
    <name type="common">Winter crookneck squash</name>
    <name type="synonym">Cucurbita pepo var. moschata</name>
    <dbReference type="NCBI Taxonomy" id="3662"/>
    <lineage>
        <taxon>Eukaryota</taxon>
        <taxon>Viridiplantae</taxon>
        <taxon>Streptophyta</taxon>
        <taxon>Embryophyta</taxon>
        <taxon>Tracheophyta</taxon>
        <taxon>Spermatophyta</taxon>
        <taxon>Magnoliopsida</taxon>
        <taxon>eudicotyledons</taxon>
        <taxon>Gunneridae</taxon>
        <taxon>Pentapetalae</taxon>
        <taxon>rosids</taxon>
        <taxon>fabids</taxon>
        <taxon>Cucurbitales</taxon>
        <taxon>Cucurbitaceae</taxon>
        <taxon>Cucurbiteae</taxon>
        <taxon>Cucurbita</taxon>
    </lineage>
</organism>
<feature type="transmembrane region" description="Helical" evidence="10">
    <location>
        <begin position="112"/>
        <end position="132"/>
    </location>
</feature>
<dbReference type="GO" id="GO:0016020">
    <property type="term" value="C:membrane"/>
    <property type="evidence" value="ECO:0007669"/>
    <property type="project" value="UniProtKB-SubCell"/>
</dbReference>
<dbReference type="InterPro" id="IPR050794">
    <property type="entry name" value="CPA2_transporter"/>
</dbReference>
<name>A0A6J1E4F0_CUCMO</name>
<keyword evidence="5" id="KW-0630">Potassium</keyword>
<dbReference type="PANTHER" id="PTHR32468:SF17">
    <property type="entry name" value="CATION_H(+) ANTIPORTER 4"/>
    <property type="match status" value="1"/>
</dbReference>
<evidence type="ECO:0000256" key="10">
    <source>
        <dbReference type="SAM" id="Phobius"/>
    </source>
</evidence>
<evidence type="ECO:0000256" key="2">
    <source>
        <dbReference type="ARBA" id="ARBA00022448"/>
    </source>
</evidence>
<feature type="transmembrane region" description="Helical" evidence="10">
    <location>
        <begin position="144"/>
        <end position="162"/>
    </location>
</feature>
<feature type="domain" description="Cation/H(+) antiporter central" evidence="12">
    <location>
        <begin position="506"/>
        <end position="633"/>
    </location>
</feature>
<dbReference type="InterPro" id="IPR057290">
    <property type="entry name" value="CHX17_C"/>
</dbReference>
<evidence type="ECO:0000256" key="3">
    <source>
        <dbReference type="ARBA" id="ARBA00022538"/>
    </source>
</evidence>
<evidence type="ECO:0000313" key="15">
    <source>
        <dbReference type="RefSeq" id="XP_022922546.1"/>
    </source>
</evidence>
<keyword evidence="4 10" id="KW-0812">Transmembrane</keyword>
<feature type="transmembrane region" description="Helical" evidence="10">
    <location>
        <begin position="212"/>
        <end position="232"/>
    </location>
</feature>
<dbReference type="InterPro" id="IPR057291">
    <property type="entry name" value="CHX17_2nd"/>
</dbReference>
<dbReference type="Pfam" id="PF00999">
    <property type="entry name" value="Na_H_Exchanger"/>
    <property type="match status" value="1"/>
</dbReference>
<dbReference type="AlphaFoldDB" id="A0A6J1E4F0"/>
<evidence type="ECO:0000259" key="12">
    <source>
        <dbReference type="Pfam" id="PF23256"/>
    </source>
</evidence>
<accession>A0A6J1E4F0</accession>
<dbReference type="GO" id="GO:0012505">
    <property type="term" value="C:endomembrane system"/>
    <property type="evidence" value="ECO:0007669"/>
    <property type="project" value="TreeGrafter"/>
</dbReference>
<dbReference type="Pfam" id="PF23256">
    <property type="entry name" value="CHX17_2nd"/>
    <property type="match status" value="1"/>
</dbReference>
<keyword evidence="3" id="KW-0633">Potassium transport</keyword>
<keyword evidence="14" id="KW-1185">Reference proteome</keyword>
<proteinExistence type="inferred from homology"/>
<feature type="transmembrane region" description="Helical" evidence="10">
    <location>
        <begin position="283"/>
        <end position="312"/>
    </location>
</feature>
<dbReference type="GO" id="GO:0015297">
    <property type="term" value="F:antiporter activity"/>
    <property type="evidence" value="ECO:0007669"/>
    <property type="project" value="InterPro"/>
</dbReference>
<dbReference type="GO" id="GO:1902600">
    <property type="term" value="P:proton transmembrane transport"/>
    <property type="evidence" value="ECO:0007669"/>
    <property type="project" value="InterPro"/>
</dbReference>